<gene>
    <name evidence="9" type="ORF">TGEB3V08_LOCUS10557</name>
</gene>
<keyword evidence="4" id="KW-0808">Transferase</keyword>
<feature type="region of interest" description="Disordered" evidence="8">
    <location>
        <begin position="54"/>
        <end position="73"/>
    </location>
</feature>
<proteinExistence type="inferred from homology"/>
<name>A0A7R9K7T0_TIMGE</name>
<sequence length="698" mass="78689">MGMSKNKHLGPSEASALLATEAHTLPKRATRGGKVGSPARDLLAMEDWLQARSTTSQTGIEPGASGAVARNSDHSTREVVNININNCHDPPLWSNALLSRWTRLPMTGRWRFESRVNCLSGARSNRKRRHAAPEEARPPLPPPEGAGQPEFLYRGDGEDYLVYRGAGFDDNLGVFVREGRLPSPPHDPRGSSSHHQGAKVGGFPLGVDVKLPALGANTTAKDGAWQLVTGTRFKFFVFSAFYDRREERCVRVIGATKTRGPEMVYCRLWYPGNTTSPGHSVSVQAKVKVIRENWNLKYSACFVLCPLKQNISVPASVSIVSRLRLPPSNHLVVRNTDQDPDLRNITVGNPDKLAICVKPLHFNYNQLQPGMFLYTSVTTRYVPLHFSYNQVCSSALQLQPGMFLCTSVTTRYVPLHFSYNKALQMLEFLELYGILGVHHFTLYNHTLGPEVGCILQDYMSRGVVTLLPWKLNMASQKEIRTEGLFAALNDCLYRSMYRYSHAALVDLDEYIVPRHNDTLPELIKWLGTRLNTRTTGSYSFQNAFFYLQWSDDHRISSSPDPFQRGLVTLRKTRRRSKLHPHKQRSKYLCRPEHVVEAGNHFVWEFVPGHGTLNVPPDAAILHHYRVCEFGGDDCVKTASVVDRTAHRYRVRLLERVRARWAELREKCGLWEYPVVAPRVTTSPPAGPNSTVVKQLRQS</sequence>
<keyword evidence="3" id="KW-0328">Glycosyltransferase</keyword>
<evidence type="ECO:0000256" key="2">
    <source>
        <dbReference type="ARBA" id="ARBA00007647"/>
    </source>
</evidence>
<comment type="subcellular location">
    <subcellularLocation>
        <location evidence="1">Membrane</location>
        <topology evidence="1">Single-pass membrane protein</topology>
    </subcellularLocation>
</comment>
<dbReference type="Pfam" id="PF01697">
    <property type="entry name" value="Glyco_transf_92"/>
    <property type="match status" value="1"/>
</dbReference>
<evidence type="ECO:0000256" key="7">
    <source>
        <dbReference type="ARBA" id="ARBA00023136"/>
    </source>
</evidence>
<evidence type="ECO:0000256" key="1">
    <source>
        <dbReference type="ARBA" id="ARBA00004167"/>
    </source>
</evidence>
<evidence type="ECO:0008006" key="10">
    <source>
        <dbReference type="Google" id="ProtNLM"/>
    </source>
</evidence>
<evidence type="ECO:0000313" key="9">
    <source>
        <dbReference type="EMBL" id="CAD7609539.1"/>
    </source>
</evidence>
<keyword evidence="7" id="KW-0472">Membrane</keyword>
<dbReference type="PANTHER" id="PTHR21461:SF40">
    <property type="entry name" value="GLYCOSYLTRANSFERASE FAMILY 92 PROTEIN"/>
    <property type="match status" value="1"/>
</dbReference>
<dbReference type="GO" id="GO:0016020">
    <property type="term" value="C:membrane"/>
    <property type="evidence" value="ECO:0007669"/>
    <property type="project" value="UniProtKB-SubCell"/>
</dbReference>
<organism evidence="9">
    <name type="scientific">Timema genevievae</name>
    <name type="common">Walking stick</name>
    <dbReference type="NCBI Taxonomy" id="629358"/>
    <lineage>
        <taxon>Eukaryota</taxon>
        <taxon>Metazoa</taxon>
        <taxon>Ecdysozoa</taxon>
        <taxon>Arthropoda</taxon>
        <taxon>Hexapoda</taxon>
        <taxon>Insecta</taxon>
        <taxon>Pterygota</taxon>
        <taxon>Neoptera</taxon>
        <taxon>Polyneoptera</taxon>
        <taxon>Phasmatodea</taxon>
        <taxon>Timematodea</taxon>
        <taxon>Timematoidea</taxon>
        <taxon>Timematidae</taxon>
        <taxon>Timema</taxon>
    </lineage>
</organism>
<evidence type="ECO:0000256" key="5">
    <source>
        <dbReference type="ARBA" id="ARBA00022692"/>
    </source>
</evidence>
<comment type="similarity">
    <text evidence="2">Belongs to the glycosyltransferase 92 family.</text>
</comment>
<dbReference type="AlphaFoldDB" id="A0A7R9K7T0"/>
<dbReference type="PANTHER" id="PTHR21461">
    <property type="entry name" value="GLYCOSYLTRANSFERASE FAMILY 92 PROTEIN"/>
    <property type="match status" value="1"/>
</dbReference>
<dbReference type="InterPro" id="IPR008166">
    <property type="entry name" value="Glyco_transf_92"/>
</dbReference>
<dbReference type="GO" id="GO:0005737">
    <property type="term" value="C:cytoplasm"/>
    <property type="evidence" value="ECO:0007669"/>
    <property type="project" value="TreeGrafter"/>
</dbReference>
<protein>
    <recommendedName>
        <fullName evidence="10">Glycosyltransferase family 92 protein</fullName>
    </recommendedName>
</protein>
<feature type="region of interest" description="Disordered" evidence="8">
    <location>
        <begin position="121"/>
        <end position="149"/>
    </location>
</feature>
<keyword evidence="5" id="KW-0812">Transmembrane</keyword>
<reference evidence="9" key="1">
    <citation type="submission" date="2020-11" db="EMBL/GenBank/DDBJ databases">
        <authorList>
            <person name="Tran Van P."/>
        </authorList>
    </citation>
    <scope>NUCLEOTIDE SEQUENCE</scope>
</reference>
<evidence type="ECO:0000256" key="3">
    <source>
        <dbReference type="ARBA" id="ARBA00022676"/>
    </source>
</evidence>
<evidence type="ECO:0000256" key="6">
    <source>
        <dbReference type="ARBA" id="ARBA00022989"/>
    </source>
</evidence>
<evidence type="ECO:0000256" key="8">
    <source>
        <dbReference type="SAM" id="MobiDB-lite"/>
    </source>
</evidence>
<dbReference type="GO" id="GO:0016757">
    <property type="term" value="F:glycosyltransferase activity"/>
    <property type="evidence" value="ECO:0007669"/>
    <property type="project" value="UniProtKB-KW"/>
</dbReference>
<keyword evidence="6" id="KW-1133">Transmembrane helix</keyword>
<accession>A0A7R9K7T0</accession>
<evidence type="ECO:0000256" key="4">
    <source>
        <dbReference type="ARBA" id="ARBA00022679"/>
    </source>
</evidence>
<dbReference type="EMBL" id="OE846329">
    <property type="protein sequence ID" value="CAD7609539.1"/>
    <property type="molecule type" value="Genomic_DNA"/>
</dbReference>